<dbReference type="Pfam" id="PF06466">
    <property type="entry name" value="PCAF_N"/>
    <property type="match status" value="2"/>
</dbReference>
<dbReference type="GO" id="GO:0043992">
    <property type="term" value="F:histone H3K9 acetyltransferase activity"/>
    <property type="evidence" value="ECO:0007669"/>
    <property type="project" value="UniProtKB-ARBA"/>
</dbReference>
<dbReference type="Pfam" id="PF00583">
    <property type="entry name" value="Acetyltransf_1"/>
    <property type="match status" value="1"/>
</dbReference>
<dbReference type="AlphaFoldDB" id="A0A836E9D0"/>
<comment type="catalytic activity">
    <reaction evidence="14">
        <text>L-lysyl-[histone] + acetyl-CoA = N(6)-acetyl-L-lysyl-[histone] + CoA + H(+)</text>
        <dbReference type="Rhea" id="RHEA:21992"/>
        <dbReference type="Rhea" id="RHEA-COMP:9845"/>
        <dbReference type="Rhea" id="RHEA-COMP:11338"/>
        <dbReference type="ChEBI" id="CHEBI:15378"/>
        <dbReference type="ChEBI" id="CHEBI:29969"/>
        <dbReference type="ChEBI" id="CHEBI:57287"/>
        <dbReference type="ChEBI" id="CHEBI:57288"/>
        <dbReference type="ChEBI" id="CHEBI:61930"/>
        <dbReference type="EC" id="2.3.1.48"/>
    </reaction>
    <physiologicalReaction direction="left-to-right" evidence="14">
        <dbReference type="Rhea" id="RHEA:21993"/>
    </physiologicalReaction>
</comment>
<dbReference type="Pfam" id="PF00439">
    <property type="entry name" value="Bromodomain"/>
    <property type="match status" value="1"/>
</dbReference>
<evidence type="ECO:0000256" key="11">
    <source>
        <dbReference type="ARBA" id="ARBA00023212"/>
    </source>
</evidence>
<evidence type="ECO:0000256" key="3">
    <source>
        <dbReference type="ARBA" id="ARBA00008607"/>
    </source>
</evidence>
<evidence type="ECO:0000256" key="8">
    <source>
        <dbReference type="ARBA" id="ARBA00023117"/>
    </source>
</evidence>
<evidence type="ECO:0000256" key="2">
    <source>
        <dbReference type="ARBA" id="ARBA00004300"/>
    </source>
</evidence>
<dbReference type="CDD" id="cd05509">
    <property type="entry name" value="Bromo_gcn5_like"/>
    <property type="match status" value="1"/>
</dbReference>
<keyword evidence="20" id="KW-1185">Reference proteome</keyword>
<dbReference type="GO" id="GO:0005813">
    <property type="term" value="C:centrosome"/>
    <property type="evidence" value="ECO:0007669"/>
    <property type="project" value="UniProtKB-SubCell"/>
</dbReference>
<feature type="non-terminal residue" evidence="19">
    <location>
        <position position="1"/>
    </location>
</feature>
<feature type="non-terminal residue" evidence="19">
    <location>
        <position position="1139"/>
    </location>
</feature>
<evidence type="ECO:0000256" key="12">
    <source>
        <dbReference type="ARBA" id="ARBA00023242"/>
    </source>
</evidence>
<dbReference type="InterPro" id="IPR001487">
    <property type="entry name" value="Bromodomain"/>
</dbReference>
<dbReference type="Gene3D" id="3.40.630.30">
    <property type="match status" value="1"/>
</dbReference>
<dbReference type="PROSITE" id="PS50014">
    <property type="entry name" value="BROMODOMAIN_2"/>
    <property type="match status" value="1"/>
</dbReference>
<evidence type="ECO:0000313" key="20">
    <source>
        <dbReference type="Proteomes" id="UP000667349"/>
    </source>
</evidence>
<evidence type="ECO:0000256" key="5">
    <source>
        <dbReference type="ARBA" id="ARBA00022679"/>
    </source>
</evidence>
<dbReference type="EC" id="2.3.1.48" evidence="4"/>
<protein>
    <recommendedName>
        <fullName evidence="4">histone acetyltransferase</fullName>
        <ecNumber evidence="4">2.3.1.48</ecNumber>
    </recommendedName>
</protein>
<dbReference type="SMART" id="SM00297">
    <property type="entry name" value="BROMO"/>
    <property type="match status" value="1"/>
</dbReference>
<evidence type="ECO:0000256" key="16">
    <source>
        <dbReference type="SAM" id="MobiDB-lite"/>
    </source>
</evidence>
<dbReference type="InterPro" id="IPR009464">
    <property type="entry name" value="PCAF_N"/>
</dbReference>
<keyword evidence="13" id="KW-0012">Acyltransferase</keyword>
<keyword evidence="6" id="KW-0156">Chromatin regulator</keyword>
<evidence type="ECO:0000256" key="6">
    <source>
        <dbReference type="ARBA" id="ARBA00022853"/>
    </source>
</evidence>
<reference evidence="19" key="1">
    <citation type="submission" date="2020-02" db="EMBL/GenBank/DDBJ databases">
        <title>Relaxed selection underlies rapid genomic changes in the transitions from sociality to social parasitism in ants.</title>
        <authorList>
            <person name="Bi X."/>
        </authorList>
    </citation>
    <scope>NUCLEOTIDE SEQUENCE</scope>
    <source>
        <strain evidence="19">BGI-DK2013a</strain>
        <tissue evidence="19">Whole body</tissue>
    </source>
</reference>
<dbReference type="SUPFAM" id="SSF47370">
    <property type="entry name" value="Bromodomain"/>
    <property type="match status" value="1"/>
</dbReference>
<feature type="domain" description="Bromo" evidence="17">
    <location>
        <begin position="1047"/>
        <end position="1117"/>
    </location>
</feature>
<evidence type="ECO:0000256" key="15">
    <source>
        <dbReference type="PROSITE-ProRule" id="PRU00035"/>
    </source>
</evidence>
<evidence type="ECO:0000256" key="4">
    <source>
        <dbReference type="ARBA" id="ARBA00013184"/>
    </source>
</evidence>
<keyword evidence="8 15" id="KW-0103">Bromodomain</keyword>
<evidence type="ECO:0000313" key="19">
    <source>
        <dbReference type="EMBL" id="KAG5306461.1"/>
    </source>
</evidence>
<dbReference type="EMBL" id="JAANHZ010000834">
    <property type="protein sequence ID" value="KAG5306461.1"/>
    <property type="molecule type" value="Genomic_DNA"/>
</dbReference>
<dbReference type="PANTHER" id="PTHR45750">
    <property type="entry name" value="GH11602P"/>
    <property type="match status" value="1"/>
</dbReference>
<dbReference type="InterPro" id="IPR037800">
    <property type="entry name" value="GCN5"/>
</dbReference>
<evidence type="ECO:0000259" key="18">
    <source>
        <dbReference type="PROSITE" id="PS51186"/>
    </source>
</evidence>
<evidence type="ECO:0000256" key="13">
    <source>
        <dbReference type="ARBA" id="ARBA00023315"/>
    </source>
</evidence>
<dbReference type="InterPro" id="IPR036427">
    <property type="entry name" value="Bromodomain-like_sf"/>
</dbReference>
<keyword evidence="11" id="KW-0963">Cytoplasm</keyword>
<dbReference type="InterPro" id="IPR000182">
    <property type="entry name" value="GNAT_dom"/>
</dbReference>
<organism evidence="19 20">
    <name type="scientific">Acromyrmex insinuator</name>
    <dbReference type="NCBI Taxonomy" id="230686"/>
    <lineage>
        <taxon>Eukaryota</taxon>
        <taxon>Metazoa</taxon>
        <taxon>Ecdysozoa</taxon>
        <taxon>Arthropoda</taxon>
        <taxon>Hexapoda</taxon>
        <taxon>Insecta</taxon>
        <taxon>Pterygota</taxon>
        <taxon>Neoptera</taxon>
        <taxon>Endopterygota</taxon>
        <taxon>Hymenoptera</taxon>
        <taxon>Apocrita</taxon>
        <taxon>Aculeata</taxon>
        <taxon>Formicoidea</taxon>
        <taxon>Formicidae</taxon>
        <taxon>Myrmicinae</taxon>
        <taxon>Acromyrmex</taxon>
    </lineage>
</organism>
<evidence type="ECO:0000256" key="10">
    <source>
        <dbReference type="ARBA" id="ARBA00023163"/>
    </source>
</evidence>
<sequence length="1139" mass="130774">MASEDNFINSHATAPSEETGQSASSNLQQESTKDANSAKPQAQVNRTSNLQKIRQRKQQIYNLPQEKKLLKLANYSACQAEECKCTGWKNAQPIIKSAKGEIQQPVINFFDPCKMCTHPLENHIKHLPVQSDEEINRLLGMAIDIDIIYAHIHREVDLYTKKAYFYLYELLRNCILSMTKPTVGGPLEQPPFEKPNIAKAVTNFVLYKFSHLPSREWQIMYNMARMFLYCLNFLNFEGPNTRRLTFNADETPAYKTNYTHWLVFCHVPAFCDSLPHYDTPLVFGKTLLQAVFRSVCRKLMDICNNGRDKLAATENGVLISTHLPKMASEDINSHTTASSEETGQSASSNLQKESTKDANSAKPQAQVNRTSNLQKIRQRKQQIYNLPQEKKLLKLANYSACQAEECKCTGWKNAQPIIKSAKGEIQQPVINFFDPCKMCTHPLENHIKHLPVQSDEEINRLLGMAIDADNIFACTHREVDPDTKKVYIYLYKLLRNCIFSMTKPTVEGPLGQPPFERPNIAKAVTNFVLYKFSHLPSREWQIMYDMAKMLLHCLNFWNFEAPSARRLTINTDEAPAYKINYTRWLVFCHVPAFCDSLPHYDTPLVFGKTLLQAVFRSVCRQLMDRCNNERDKIAPEKRVLVLTHFPKFLSSLEVEIYSDNSPIWDPEFKQIPPSPFQTALESKAHQARKTGEFEKVTVTPNEKDNFTTINISPGIKKIQEKRPNAEGRLEAKRRKNEDTFEDLPDETIAEIVASINDTNYMSGSDAVFPPNVPRDETAKMEESKKIIEFHVVGNSLTRPVSKQTMLWLIGLQDVFSHQLPRTPKEYITQLVFDPKHKTLALIKDGRPIGGICFCMFPTQGFTEIVFCAVTSHEQVKGYGTHLMNMLKDYHIKNNILHFLTFADDFAIGYFKKQGFSKDIKLPKSVHQGYIKYYVGATLMHCELNPKIVYTEFTAVIRKQKEIVKKLIHQRHQEIQKVHPGLTCFKEGLRGIPIECIPGIHETGWKSCAQTRTRGVTKGMQGPESMDTNLEVPDSLCNTLNGVLNSVKKHSTAWPFLKPVDKNDVPDYYDHIKYPMDLKTMQDRLNSGYYVIKRLFIADMLRIFTNCRLYNSPDTEYYRCANALEKYFQTRMKEVGLWDK</sequence>
<feature type="domain" description="N-acetyltransferase" evidence="18">
    <location>
        <begin position="795"/>
        <end position="944"/>
    </location>
</feature>
<dbReference type="InterPro" id="IPR016181">
    <property type="entry name" value="Acyl_CoA_acyltransferase"/>
</dbReference>
<dbReference type="GO" id="GO:0140672">
    <property type="term" value="C:ATAC complex"/>
    <property type="evidence" value="ECO:0007669"/>
    <property type="project" value="TreeGrafter"/>
</dbReference>
<keyword evidence="5 19" id="KW-0808">Transferase</keyword>
<keyword evidence="9" id="KW-0010">Activator</keyword>
<keyword evidence="11" id="KW-0206">Cytoskeleton</keyword>
<evidence type="ECO:0000256" key="1">
    <source>
        <dbReference type="ARBA" id="ARBA00004123"/>
    </source>
</evidence>
<dbReference type="GO" id="GO:0045944">
    <property type="term" value="P:positive regulation of transcription by RNA polymerase II"/>
    <property type="evidence" value="ECO:0007669"/>
    <property type="project" value="TreeGrafter"/>
</dbReference>
<accession>A0A836E9D0</accession>
<dbReference type="InterPro" id="IPR018359">
    <property type="entry name" value="Bromodomain_CS"/>
</dbReference>
<proteinExistence type="inferred from homology"/>
<comment type="subcellular location">
    <subcellularLocation>
        <location evidence="2">Cytoplasm</location>
        <location evidence="2">Cytoskeleton</location>
        <location evidence="2">Microtubule organizing center</location>
        <location evidence="2">Centrosome</location>
    </subcellularLocation>
    <subcellularLocation>
        <location evidence="1">Nucleus</location>
    </subcellularLocation>
</comment>
<dbReference type="CDD" id="cd04301">
    <property type="entry name" value="NAT_SF"/>
    <property type="match status" value="1"/>
</dbReference>
<dbReference type="SUPFAM" id="SSF55729">
    <property type="entry name" value="Acyl-CoA N-acyltransferases (Nat)"/>
    <property type="match status" value="1"/>
</dbReference>
<dbReference type="FunFam" id="3.40.630.30:FF:000004">
    <property type="entry name" value="Histone acetyltransferase KAT2A"/>
    <property type="match status" value="1"/>
</dbReference>
<dbReference type="PRINTS" id="PR00503">
    <property type="entry name" value="BROMODOMAIN"/>
</dbReference>
<evidence type="ECO:0000256" key="9">
    <source>
        <dbReference type="ARBA" id="ARBA00023159"/>
    </source>
</evidence>
<dbReference type="Gene3D" id="1.20.920.10">
    <property type="entry name" value="Bromodomain-like"/>
    <property type="match status" value="1"/>
</dbReference>
<evidence type="ECO:0000256" key="14">
    <source>
        <dbReference type="ARBA" id="ARBA00048940"/>
    </source>
</evidence>
<comment type="similarity">
    <text evidence="3">Belongs to the acetyltransferase family. GCN5 subfamily.</text>
</comment>
<dbReference type="Proteomes" id="UP000667349">
    <property type="component" value="Unassembled WGS sequence"/>
</dbReference>
<evidence type="ECO:0000259" key="17">
    <source>
        <dbReference type="PROSITE" id="PS50014"/>
    </source>
</evidence>
<dbReference type="PROSITE" id="PS51186">
    <property type="entry name" value="GNAT"/>
    <property type="match status" value="1"/>
</dbReference>
<keyword evidence="12" id="KW-0539">Nucleus</keyword>
<keyword evidence="7" id="KW-0805">Transcription regulation</keyword>
<dbReference type="PROSITE" id="PS00633">
    <property type="entry name" value="BROMODOMAIN_1"/>
    <property type="match status" value="1"/>
</dbReference>
<dbReference type="GO" id="GO:0005634">
    <property type="term" value="C:nucleus"/>
    <property type="evidence" value="ECO:0007669"/>
    <property type="project" value="UniProtKB-SubCell"/>
</dbReference>
<name>A0A836E9D0_9HYME</name>
<gene>
    <name evidence="19" type="primary">Kat2a_1</name>
    <name evidence="19" type="ORF">G6Z75_0006076</name>
</gene>
<feature type="region of interest" description="Disordered" evidence="16">
    <location>
        <begin position="331"/>
        <end position="374"/>
    </location>
</feature>
<comment type="caution">
    <text evidence="19">The sequence shown here is derived from an EMBL/GenBank/DDBJ whole genome shotgun (WGS) entry which is preliminary data.</text>
</comment>
<evidence type="ECO:0000256" key="7">
    <source>
        <dbReference type="ARBA" id="ARBA00023015"/>
    </source>
</evidence>
<keyword evidence="10" id="KW-0804">Transcription</keyword>
<feature type="region of interest" description="Disordered" evidence="16">
    <location>
        <begin position="1"/>
        <end position="51"/>
    </location>
</feature>
<feature type="compositionally biased region" description="Polar residues" evidence="16">
    <location>
        <begin position="333"/>
        <end position="374"/>
    </location>
</feature>
<dbReference type="PANTHER" id="PTHR45750:SF3">
    <property type="entry name" value="HISTONE ACETYLTRANSFERASE"/>
    <property type="match status" value="1"/>
</dbReference>